<feature type="transmembrane region" description="Helical" evidence="6">
    <location>
        <begin position="7"/>
        <end position="26"/>
    </location>
</feature>
<keyword evidence="2" id="KW-1003">Cell membrane</keyword>
<reference evidence="8" key="2">
    <citation type="journal article" date="2021" name="PeerJ">
        <title>Extensive microbial diversity within the chicken gut microbiome revealed by metagenomics and culture.</title>
        <authorList>
            <person name="Gilroy R."/>
            <person name="Ravi A."/>
            <person name="Getino M."/>
            <person name="Pursley I."/>
            <person name="Horton D.L."/>
            <person name="Alikhan N.F."/>
            <person name="Baker D."/>
            <person name="Gharbi K."/>
            <person name="Hall N."/>
            <person name="Watson M."/>
            <person name="Adriaenssens E.M."/>
            <person name="Foster-Nyarko E."/>
            <person name="Jarju S."/>
            <person name="Secka A."/>
            <person name="Antonio M."/>
            <person name="Oren A."/>
            <person name="Chaudhuri R.R."/>
            <person name="La Ragione R."/>
            <person name="Hildebrand F."/>
            <person name="Pallen M.J."/>
        </authorList>
    </citation>
    <scope>NUCLEOTIDE SEQUENCE</scope>
    <source>
        <strain evidence="8">ChiHecec2B26-709</strain>
    </source>
</reference>
<feature type="domain" description="ComEC/Rec2-related protein" evidence="7">
    <location>
        <begin position="116"/>
        <end position="356"/>
    </location>
</feature>
<keyword evidence="4 6" id="KW-1133">Transmembrane helix</keyword>
<dbReference type="EMBL" id="DVLC01000020">
    <property type="protein sequence ID" value="HIT46415.1"/>
    <property type="molecule type" value="Genomic_DNA"/>
</dbReference>
<dbReference type="PANTHER" id="PTHR30619">
    <property type="entry name" value="DNA INTERNALIZATION/COMPETENCE PROTEIN COMEC/REC2"/>
    <property type="match status" value="1"/>
</dbReference>
<evidence type="ECO:0000256" key="1">
    <source>
        <dbReference type="ARBA" id="ARBA00004651"/>
    </source>
</evidence>
<sequence>MLEGKDIVALSIPFSAGVTAAAYMPSWEFSPYLTAAAGCAAAALLAVLYCRRDGAQVLCFVMFFCAGIMGAAAAELSVIPEIPEGGLPKKALDALTGVIDGCGFDYGQTGPLVKALVTGQREGLSPETNRAFMDSGAVHILSLSGLHMGVIYGILHKSLAWTGRSRPAAVAKAVLTIAAAGFFTMMTGAGPSVVRAFLFIIINEISRLLPGRRRRPLSVLCTALMIQLIFDPMVIRSLSFQLSYLAMLAIYTLFPIMEAWYPDEGKRDPLRRIWSSAALSISCQLFTAPLAWWHFRTFPAYFLISNLVALPVSEILIVCSVVTVAAEAAGCCPEILKGLTDMLARALVKSLEVISSL</sequence>
<reference evidence="8" key="1">
    <citation type="submission" date="2020-10" db="EMBL/GenBank/DDBJ databases">
        <authorList>
            <person name="Gilroy R."/>
        </authorList>
    </citation>
    <scope>NUCLEOTIDE SEQUENCE</scope>
    <source>
        <strain evidence="8">ChiHecec2B26-709</strain>
    </source>
</reference>
<dbReference type="InterPro" id="IPR004477">
    <property type="entry name" value="ComEC_N"/>
</dbReference>
<feature type="transmembrane region" description="Helical" evidence="6">
    <location>
        <begin position="32"/>
        <end position="50"/>
    </location>
</feature>
<feature type="transmembrane region" description="Helical" evidence="6">
    <location>
        <begin position="167"/>
        <end position="186"/>
    </location>
</feature>
<keyword evidence="3 6" id="KW-0812">Transmembrane</keyword>
<comment type="subcellular location">
    <subcellularLocation>
        <location evidence="1">Cell membrane</location>
        <topology evidence="1">Multi-pass membrane protein</topology>
    </subcellularLocation>
</comment>
<evidence type="ECO:0000256" key="5">
    <source>
        <dbReference type="ARBA" id="ARBA00023136"/>
    </source>
</evidence>
<feature type="transmembrane region" description="Helical" evidence="6">
    <location>
        <begin position="136"/>
        <end position="155"/>
    </location>
</feature>
<protein>
    <submittedName>
        <fullName evidence="8">ComEC/Rec2 family competence protein</fullName>
    </submittedName>
</protein>
<comment type="caution">
    <text evidence="8">The sequence shown here is derived from an EMBL/GenBank/DDBJ whole genome shotgun (WGS) entry which is preliminary data.</text>
</comment>
<dbReference type="GO" id="GO:0005886">
    <property type="term" value="C:plasma membrane"/>
    <property type="evidence" value="ECO:0007669"/>
    <property type="project" value="UniProtKB-SubCell"/>
</dbReference>
<evidence type="ECO:0000256" key="2">
    <source>
        <dbReference type="ARBA" id="ARBA00022475"/>
    </source>
</evidence>
<gene>
    <name evidence="8" type="ORF">IAC35_00990</name>
</gene>
<evidence type="ECO:0000256" key="6">
    <source>
        <dbReference type="SAM" id="Phobius"/>
    </source>
</evidence>
<name>A0A9D1GMU2_9BACT</name>
<feature type="transmembrane region" description="Helical" evidence="6">
    <location>
        <begin position="57"/>
        <end position="79"/>
    </location>
</feature>
<evidence type="ECO:0000256" key="3">
    <source>
        <dbReference type="ARBA" id="ARBA00022692"/>
    </source>
</evidence>
<keyword evidence="5 6" id="KW-0472">Membrane</keyword>
<accession>A0A9D1GMU2</accession>
<dbReference type="PANTHER" id="PTHR30619:SF1">
    <property type="entry name" value="RECOMBINATION PROTEIN 2"/>
    <property type="match status" value="1"/>
</dbReference>
<dbReference type="NCBIfam" id="TIGR00360">
    <property type="entry name" value="ComEC_N-term"/>
    <property type="match status" value="1"/>
</dbReference>
<evidence type="ECO:0000313" key="8">
    <source>
        <dbReference type="EMBL" id="HIT46415.1"/>
    </source>
</evidence>
<proteinExistence type="predicted"/>
<dbReference type="Proteomes" id="UP000886881">
    <property type="component" value="Unassembled WGS sequence"/>
</dbReference>
<dbReference type="Pfam" id="PF03772">
    <property type="entry name" value="Competence"/>
    <property type="match status" value="1"/>
</dbReference>
<feature type="transmembrane region" description="Helical" evidence="6">
    <location>
        <begin position="273"/>
        <end position="295"/>
    </location>
</feature>
<feature type="transmembrane region" description="Helical" evidence="6">
    <location>
        <begin position="241"/>
        <end position="261"/>
    </location>
</feature>
<evidence type="ECO:0000259" key="7">
    <source>
        <dbReference type="Pfam" id="PF03772"/>
    </source>
</evidence>
<dbReference type="InterPro" id="IPR052159">
    <property type="entry name" value="Competence_DNA_uptake"/>
</dbReference>
<dbReference type="AlphaFoldDB" id="A0A9D1GMU2"/>
<evidence type="ECO:0000313" key="9">
    <source>
        <dbReference type="Proteomes" id="UP000886881"/>
    </source>
</evidence>
<evidence type="ECO:0000256" key="4">
    <source>
        <dbReference type="ARBA" id="ARBA00022989"/>
    </source>
</evidence>
<organism evidence="8 9">
    <name type="scientific">Candidatus Cryptobacteroides merdipullorum</name>
    <dbReference type="NCBI Taxonomy" id="2840771"/>
    <lineage>
        <taxon>Bacteria</taxon>
        <taxon>Pseudomonadati</taxon>
        <taxon>Bacteroidota</taxon>
        <taxon>Bacteroidia</taxon>
        <taxon>Bacteroidales</taxon>
        <taxon>Candidatus Cryptobacteroides</taxon>
    </lineage>
</organism>